<reference evidence="2 3" key="1">
    <citation type="submission" date="2019-11" db="EMBL/GenBank/DDBJ databases">
        <title>Identification of a novel strain.</title>
        <authorList>
            <person name="Xu Q."/>
            <person name="Wang G."/>
        </authorList>
    </citation>
    <scope>NUCLEOTIDE SEQUENCE [LARGE SCALE GENOMIC DNA]</scope>
    <source>
        <strain evidence="3">xq</strain>
    </source>
</reference>
<evidence type="ECO:0000259" key="1">
    <source>
        <dbReference type="Pfam" id="PF04230"/>
    </source>
</evidence>
<keyword evidence="3" id="KW-1185">Reference proteome</keyword>
<dbReference type="PANTHER" id="PTHR36836:SF1">
    <property type="entry name" value="COLANIC ACID BIOSYNTHESIS PROTEIN WCAK"/>
    <property type="match status" value="1"/>
</dbReference>
<comment type="caution">
    <text evidence="2">The sequence shown here is derived from an EMBL/GenBank/DDBJ whole genome shotgun (WGS) entry which is preliminary data.</text>
</comment>
<dbReference type="PANTHER" id="PTHR36836">
    <property type="entry name" value="COLANIC ACID BIOSYNTHESIS PROTEIN WCAK"/>
    <property type="match status" value="1"/>
</dbReference>
<protein>
    <recommendedName>
        <fullName evidence="1">Polysaccharide pyruvyl transferase domain-containing protein</fullName>
    </recommendedName>
</protein>
<sequence length="428" mass="46897">MLGTAKSILAYAPRGESLSGLLGNETVGASTRAPAIALFGLFGCGNFGNDGSLEAILNLLRRVRPDARLTCICANPDLIRDRFDVSALPISGAHVADAHAQRIGGWARKIVEKLRDVLSTIRSARKFDLVLIPGTGILDDFGDRPKGMPWNILRWCLVSRLLGAKVAFVCIGAGPIGHPLSRWMMKTAGQLAHYRSYRDVLSKDFMTGIGVKTGADPVFADLAFGLPPPLHRERPDAERLVVGVGVMSYYGWYSFAEAGAETHWQYIDKLAAFVRHILGRGHRVRLLIGETADDGAVKTLMSRLRSKSPAIAEEDLVEAPASSLHDVMRQMQETDVIVATRYHNIVCALKLAKPTISLGYSKKNDVLMAQAGLGAYCHHIESFEVDQLIEQFESISAQRTQCADAVRAYRQIADSRLAEQEAMLRTFL</sequence>
<name>A0A6I3KK20_9HYPH</name>
<proteinExistence type="predicted"/>
<dbReference type="Pfam" id="PF04230">
    <property type="entry name" value="PS_pyruv_trans"/>
    <property type="match status" value="1"/>
</dbReference>
<evidence type="ECO:0000313" key="2">
    <source>
        <dbReference type="EMBL" id="MTD94087.1"/>
    </source>
</evidence>
<feature type="domain" description="Polysaccharide pyruvyl transferase" evidence="1">
    <location>
        <begin position="46"/>
        <end position="361"/>
    </location>
</feature>
<dbReference type="RefSeq" id="WP_154738559.1">
    <property type="nucleotide sequence ID" value="NZ_WMBQ01000001.1"/>
</dbReference>
<accession>A0A6I3KK20</accession>
<gene>
    <name evidence="2" type="ORF">GIW81_07015</name>
</gene>
<organism evidence="2 3">
    <name type="scientific">Hyphomicrobium album</name>
    <dbReference type="NCBI Taxonomy" id="2665159"/>
    <lineage>
        <taxon>Bacteria</taxon>
        <taxon>Pseudomonadati</taxon>
        <taxon>Pseudomonadota</taxon>
        <taxon>Alphaproteobacteria</taxon>
        <taxon>Hyphomicrobiales</taxon>
        <taxon>Hyphomicrobiaceae</taxon>
        <taxon>Hyphomicrobium</taxon>
    </lineage>
</organism>
<dbReference type="AlphaFoldDB" id="A0A6I3KK20"/>
<evidence type="ECO:0000313" key="3">
    <source>
        <dbReference type="Proteomes" id="UP000440694"/>
    </source>
</evidence>
<dbReference type="EMBL" id="WMBQ01000001">
    <property type="protein sequence ID" value="MTD94087.1"/>
    <property type="molecule type" value="Genomic_DNA"/>
</dbReference>
<dbReference type="Proteomes" id="UP000440694">
    <property type="component" value="Unassembled WGS sequence"/>
</dbReference>
<dbReference type="InterPro" id="IPR007345">
    <property type="entry name" value="Polysacch_pyruvyl_Trfase"/>
</dbReference>